<feature type="region of interest" description="Disordered" evidence="1">
    <location>
        <begin position="1"/>
        <end position="36"/>
    </location>
</feature>
<dbReference type="Proteomes" id="UP000695000">
    <property type="component" value="Unplaced"/>
</dbReference>
<dbReference type="Gene3D" id="1.10.30.10">
    <property type="entry name" value="High mobility group box domain"/>
    <property type="match status" value="1"/>
</dbReference>
<dbReference type="SUPFAM" id="SSF47095">
    <property type="entry name" value="HMG-box"/>
    <property type="match status" value="1"/>
</dbReference>
<feature type="compositionally biased region" description="Basic and acidic residues" evidence="1">
    <location>
        <begin position="14"/>
        <end position="36"/>
    </location>
</feature>
<dbReference type="InterPro" id="IPR024460">
    <property type="entry name" value="Protamine-like"/>
</dbReference>
<feature type="region of interest" description="Disordered" evidence="1">
    <location>
        <begin position="77"/>
        <end position="175"/>
    </location>
</feature>
<proteinExistence type="predicted"/>
<name>A0ABM1MNF8_NICVS</name>
<dbReference type="RefSeq" id="XP_017776108.1">
    <property type="nucleotide sequence ID" value="XM_017920619.1"/>
</dbReference>
<feature type="compositionally biased region" description="Basic residues" evidence="1">
    <location>
        <begin position="101"/>
        <end position="175"/>
    </location>
</feature>
<dbReference type="InterPro" id="IPR036910">
    <property type="entry name" value="HMG_box_dom_sf"/>
</dbReference>
<accession>A0ABM1MNF8</accession>
<organism evidence="2 3">
    <name type="scientific">Nicrophorus vespilloides</name>
    <name type="common">Boreal carrion beetle</name>
    <dbReference type="NCBI Taxonomy" id="110193"/>
    <lineage>
        <taxon>Eukaryota</taxon>
        <taxon>Metazoa</taxon>
        <taxon>Ecdysozoa</taxon>
        <taxon>Arthropoda</taxon>
        <taxon>Hexapoda</taxon>
        <taxon>Insecta</taxon>
        <taxon>Pterygota</taxon>
        <taxon>Neoptera</taxon>
        <taxon>Endopterygota</taxon>
        <taxon>Coleoptera</taxon>
        <taxon>Polyphaga</taxon>
        <taxon>Staphyliniformia</taxon>
        <taxon>Silphidae</taxon>
        <taxon>Nicrophorinae</taxon>
        <taxon>Nicrophorus</taxon>
    </lineage>
</organism>
<gene>
    <name evidence="3" type="primary">LOC108562328</name>
</gene>
<evidence type="ECO:0000256" key="1">
    <source>
        <dbReference type="SAM" id="MobiDB-lite"/>
    </source>
</evidence>
<reference evidence="3" key="1">
    <citation type="submission" date="2025-08" db="UniProtKB">
        <authorList>
            <consortium name="RefSeq"/>
        </authorList>
    </citation>
    <scope>IDENTIFICATION</scope>
    <source>
        <tissue evidence="3">Whole Larva</tissue>
    </source>
</reference>
<evidence type="ECO:0000313" key="3">
    <source>
        <dbReference type="RefSeq" id="XP_017776108.1"/>
    </source>
</evidence>
<keyword evidence="2" id="KW-1185">Reference proteome</keyword>
<dbReference type="Pfam" id="PF06382">
    <property type="entry name" value="Protamine_like"/>
    <property type="match status" value="1"/>
</dbReference>
<dbReference type="GeneID" id="108562328"/>
<sequence>MNGRFGSKSQSSNSRERTPTHASDRATKAIIRKDGPATKLSQNAFFNFLRVFRKKHSGWTSTKIAIEGARKWCSLPKKDKDRFKGIPRKAPISKMRENCGKKMKRSCGRKRRKKSSCGRKRKSRSSCGRKKRRRRKKSSCGCPKKRRRRKSRGCKKKRRRRSRGCKKPKRSCRCI</sequence>
<protein>
    <submittedName>
        <fullName evidence="3">Protamine-like</fullName>
    </submittedName>
</protein>
<evidence type="ECO:0000313" key="2">
    <source>
        <dbReference type="Proteomes" id="UP000695000"/>
    </source>
</evidence>